<feature type="transmembrane region" description="Helical" evidence="1">
    <location>
        <begin position="27"/>
        <end position="44"/>
    </location>
</feature>
<evidence type="ECO:0000313" key="2">
    <source>
        <dbReference type="EMBL" id="SDC09766.1"/>
    </source>
</evidence>
<sequence>MLLAFTLIQGLLILAFGFYLTQGGQSVIVMGILLFVTSLFFNALQPISQALTADIAPPISGSRLWNVEPHWRDGAVMSPMVSGALRDATGNWSAAVVLDGTLIFRQFCFDTLR</sequence>
<gene>
    <name evidence="2" type="ORF">SAMN04488112_10343</name>
</gene>
<proteinExistence type="predicted"/>
<protein>
    <submittedName>
        <fullName evidence="2">Uncharacterized protein</fullName>
    </submittedName>
</protein>
<dbReference type="SUPFAM" id="SSF103473">
    <property type="entry name" value="MFS general substrate transporter"/>
    <property type="match status" value="1"/>
</dbReference>
<dbReference type="STRING" id="1236220.SAMN04488112_10343"/>
<keyword evidence="1" id="KW-0472">Membrane</keyword>
<dbReference type="Proteomes" id="UP000199387">
    <property type="component" value="Unassembled WGS sequence"/>
</dbReference>
<evidence type="ECO:0000313" key="3">
    <source>
        <dbReference type="Proteomes" id="UP000199387"/>
    </source>
</evidence>
<keyword evidence="1" id="KW-1133">Transmembrane helix</keyword>
<dbReference type="OrthoDB" id="244640at2"/>
<dbReference type="InterPro" id="IPR036259">
    <property type="entry name" value="MFS_trans_sf"/>
</dbReference>
<keyword evidence="1" id="KW-0812">Transmembrane</keyword>
<keyword evidence="3" id="KW-1185">Reference proteome</keyword>
<evidence type="ECO:0000256" key="1">
    <source>
        <dbReference type="SAM" id="Phobius"/>
    </source>
</evidence>
<dbReference type="RefSeq" id="WP_091566423.1">
    <property type="nucleotide sequence ID" value="NZ_FMZA01000003.1"/>
</dbReference>
<organism evidence="2 3">
    <name type="scientific">Melghirimyces thermohalophilus</name>
    <dbReference type="NCBI Taxonomy" id="1236220"/>
    <lineage>
        <taxon>Bacteria</taxon>
        <taxon>Bacillati</taxon>
        <taxon>Bacillota</taxon>
        <taxon>Bacilli</taxon>
        <taxon>Bacillales</taxon>
        <taxon>Thermoactinomycetaceae</taxon>
        <taxon>Melghirimyces</taxon>
    </lineage>
</organism>
<dbReference type="AlphaFoldDB" id="A0A1G6IVH3"/>
<accession>A0A1G6IVH3</accession>
<dbReference type="EMBL" id="FMZA01000003">
    <property type="protein sequence ID" value="SDC09766.1"/>
    <property type="molecule type" value="Genomic_DNA"/>
</dbReference>
<name>A0A1G6IVH3_9BACL</name>
<reference evidence="2 3" key="1">
    <citation type="submission" date="2016-10" db="EMBL/GenBank/DDBJ databases">
        <authorList>
            <person name="de Groot N.N."/>
        </authorList>
    </citation>
    <scope>NUCLEOTIDE SEQUENCE [LARGE SCALE GENOMIC DNA]</scope>
    <source>
        <strain evidence="2 3">DSM 45514</strain>
    </source>
</reference>